<keyword evidence="2" id="KW-0548">Nucleotidyltransferase</keyword>
<evidence type="ECO:0000256" key="6">
    <source>
        <dbReference type="ARBA" id="ARBA00022842"/>
    </source>
</evidence>
<comment type="catalytic activity">
    <reaction evidence="10">
        <text>GTP + ATP = 3',3'-cGAMP + 2 diphosphate</text>
        <dbReference type="Rhea" id="RHEA:35647"/>
        <dbReference type="ChEBI" id="CHEBI:30616"/>
        <dbReference type="ChEBI" id="CHEBI:33019"/>
        <dbReference type="ChEBI" id="CHEBI:37565"/>
        <dbReference type="ChEBI" id="CHEBI:71501"/>
    </reaction>
    <physiologicalReaction direction="left-to-right" evidence="10">
        <dbReference type="Rhea" id="RHEA:35648"/>
    </physiologicalReaction>
</comment>
<evidence type="ECO:0000313" key="12">
    <source>
        <dbReference type="EMBL" id="MBB6071889.1"/>
    </source>
</evidence>
<keyword evidence="7" id="KW-0546">Nucleotide metabolism</keyword>
<keyword evidence="8" id="KW-0051">Antiviral defense</keyword>
<feature type="domain" description="Cyclic GMP-AMP synthase DncV-like nucleotidyltransferase" evidence="11">
    <location>
        <begin position="56"/>
        <end position="133"/>
    </location>
</feature>
<dbReference type="RefSeq" id="WP_170035337.1">
    <property type="nucleotide sequence ID" value="NZ_JABDTL010000001.1"/>
</dbReference>
<evidence type="ECO:0000313" key="13">
    <source>
        <dbReference type="Proteomes" id="UP000582837"/>
    </source>
</evidence>
<keyword evidence="3" id="KW-0479">Metal-binding</keyword>
<keyword evidence="6" id="KW-0460">Magnesium</keyword>
<dbReference type="GO" id="GO:0016779">
    <property type="term" value="F:nucleotidyltransferase activity"/>
    <property type="evidence" value="ECO:0007669"/>
    <property type="project" value="UniProtKB-KW"/>
</dbReference>
<evidence type="ECO:0000256" key="10">
    <source>
        <dbReference type="ARBA" id="ARBA00048304"/>
    </source>
</evidence>
<accession>A0A841H1Y3</accession>
<organism evidence="12 13">
    <name type="scientific">Longimicrobium terrae</name>
    <dbReference type="NCBI Taxonomy" id="1639882"/>
    <lineage>
        <taxon>Bacteria</taxon>
        <taxon>Pseudomonadati</taxon>
        <taxon>Gemmatimonadota</taxon>
        <taxon>Longimicrobiia</taxon>
        <taxon>Longimicrobiales</taxon>
        <taxon>Longimicrobiaceae</taxon>
        <taxon>Longimicrobium</taxon>
    </lineage>
</organism>
<dbReference type="GO" id="GO:0051607">
    <property type="term" value="P:defense response to virus"/>
    <property type="evidence" value="ECO:0007669"/>
    <property type="project" value="UniProtKB-KW"/>
</dbReference>
<reference evidence="12 13" key="1">
    <citation type="submission" date="2020-08" db="EMBL/GenBank/DDBJ databases">
        <title>Genomic Encyclopedia of Type Strains, Phase IV (KMG-IV): sequencing the most valuable type-strain genomes for metagenomic binning, comparative biology and taxonomic classification.</title>
        <authorList>
            <person name="Goeker M."/>
        </authorList>
    </citation>
    <scope>NUCLEOTIDE SEQUENCE [LARGE SCALE GENOMIC DNA]</scope>
    <source>
        <strain evidence="12 13">DSM 29007</strain>
    </source>
</reference>
<evidence type="ECO:0000256" key="9">
    <source>
        <dbReference type="ARBA" id="ARBA00044145"/>
    </source>
</evidence>
<dbReference type="Pfam" id="PF21654">
    <property type="entry name" value="DncV-like_NTFase"/>
    <property type="match status" value="1"/>
</dbReference>
<dbReference type="Proteomes" id="UP000582837">
    <property type="component" value="Unassembled WGS sequence"/>
</dbReference>
<dbReference type="InterPro" id="IPR048445">
    <property type="entry name" value="DncV-like_NTFase"/>
</dbReference>
<keyword evidence="5" id="KW-0067">ATP-binding</keyword>
<evidence type="ECO:0000259" key="11">
    <source>
        <dbReference type="Pfam" id="PF21654"/>
    </source>
</evidence>
<evidence type="ECO:0000256" key="5">
    <source>
        <dbReference type="ARBA" id="ARBA00022840"/>
    </source>
</evidence>
<keyword evidence="4" id="KW-0547">Nucleotide-binding</keyword>
<evidence type="ECO:0000256" key="2">
    <source>
        <dbReference type="ARBA" id="ARBA00022695"/>
    </source>
</evidence>
<dbReference type="GO" id="GO:0009117">
    <property type="term" value="P:nucleotide metabolic process"/>
    <property type="evidence" value="ECO:0007669"/>
    <property type="project" value="UniProtKB-KW"/>
</dbReference>
<keyword evidence="1" id="KW-0808">Transferase</keyword>
<gene>
    <name evidence="12" type="ORF">HNQ61_003549</name>
</gene>
<sequence>MANVQAYFEKFVSRIRLNLEENQMLRGKRDFVIRRIESRLPGIFRSEDLVCPPFWFRNQGSYQMGTGTLPVGRDFDIDLGLYFEMDPDDILPVDMKRLVHGALKGYTKEVLIRRPCITVKYQTLPCHVDIAVYCDGSMSRDGLPRLAMGKNRSGEEFCGWEVSDAMALNSEIFGSYAEDELRQFRRIVRYLKRWKDVSFAAEGNAAPRGIALTVASHEYFTFRCFRDGTPDDLDALTEVVQGMLNSFTVRPLRWWVLGGDSHTVTITLPVEPHTDLCERMSALQVKNFYEELKRLLDALEIAGRGRSAAKACSVLQGVFGGDFPGPAA</sequence>
<evidence type="ECO:0000256" key="3">
    <source>
        <dbReference type="ARBA" id="ARBA00022723"/>
    </source>
</evidence>
<dbReference type="GO" id="GO:0005524">
    <property type="term" value="F:ATP binding"/>
    <property type="evidence" value="ECO:0007669"/>
    <property type="project" value="UniProtKB-KW"/>
</dbReference>
<evidence type="ECO:0000256" key="8">
    <source>
        <dbReference type="ARBA" id="ARBA00023118"/>
    </source>
</evidence>
<evidence type="ECO:0000256" key="7">
    <source>
        <dbReference type="ARBA" id="ARBA00023080"/>
    </source>
</evidence>
<dbReference type="AlphaFoldDB" id="A0A841H1Y3"/>
<proteinExistence type="predicted"/>
<evidence type="ECO:0000256" key="4">
    <source>
        <dbReference type="ARBA" id="ARBA00022741"/>
    </source>
</evidence>
<dbReference type="GO" id="GO:0046872">
    <property type="term" value="F:metal ion binding"/>
    <property type="evidence" value="ECO:0007669"/>
    <property type="project" value="UniProtKB-KW"/>
</dbReference>
<keyword evidence="13" id="KW-1185">Reference proteome</keyword>
<evidence type="ECO:0000256" key="1">
    <source>
        <dbReference type="ARBA" id="ARBA00022679"/>
    </source>
</evidence>
<protein>
    <recommendedName>
        <fullName evidence="9">Cyclic GMP-AMP synthase</fullName>
    </recommendedName>
</protein>
<name>A0A841H1Y3_9BACT</name>
<comment type="caution">
    <text evidence="12">The sequence shown here is derived from an EMBL/GenBank/DDBJ whole genome shotgun (WGS) entry which is preliminary data.</text>
</comment>
<dbReference type="EMBL" id="JACHIA010000011">
    <property type="protein sequence ID" value="MBB6071889.1"/>
    <property type="molecule type" value="Genomic_DNA"/>
</dbReference>